<gene>
    <name evidence="3" type="ORF">COS99_05255</name>
</gene>
<dbReference type="Gene3D" id="2.60.120.10">
    <property type="entry name" value="Jelly Rolls"/>
    <property type="match status" value="1"/>
</dbReference>
<dbReference type="AlphaFoldDB" id="A0A2J0KUL2"/>
<organism evidence="3 4">
    <name type="scientific">Candidatus Aquitaenariimonas noxiae</name>
    <dbReference type="NCBI Taxonomy" id="1974741"/>
    <lineage>
        <taxon>Bacteria</taxon>
        <taxon>Pseudomonadati</taxon>
        <taxon>Candidatus Omnitrophota</taxon>
        <taxon>Candidatus Aquitaenariimonas</taxon>
    </lineage>
</organism>
<evidence type="ECO:0000256" key="1">
    <source>
        <dbReference type="ARBA" id="ARBA00023125"/>
    </source>
</evidence>
<dbReference type="Pfam" id="PF07883">
    <property type="entry name" value="Cupin_2"/>
    <property type="match status" value="1"/>
</dbReference>
<dbReference type="InterPro" id="IPR001387">
    <property type="entry name" value="Cro/C1-type_HTH"/>
</dbReference>
<dbReference type="Pfam" id="PF01381">
    <property type="entry name" value="HTH_3"/>
    <property type="match status" value="1"/>
</dbReference>
<dbReference type="CDD" id="cd02209">
    <property type="entry name" value="cupin_XRE_C"/>
    <property type="match status" value="1"/>
</dbReference>
<dbReference type="CDD" id="cd00093">
    <property type="entry name" value="HTH_XRE"/>
    <property type="match status" value="1"/>
</dbReference>
<dbReference type="PROSITE" id="PS50943">
    <property type="entry name" value="HTH_CROC1"/>
    <property type="match status" value="1"/>
</dbReference>
<accession>A0A2J0KUL2</accession>
<comment type="caution">
    <text evidence="3">The sequence shown here is derived from an EMBL/GenBank/DDBJ whole genome shotgun (WGS) entry which is preliminary data.</text>
</comment>
<keyword evidence="1" id="KW-0238">DNA-binding</keyword>
<reference evidence="3 4" key="1">
    <citation type="submission" date="2017-09" db="EMBL/GenBank/DDBJ databases">
        <title>Depth-based differentiation of microbial function through sediment-hosted aquifers and enrichment of novel symbionts in the deep terrestrial subsurface.</title>
        <authorList>
            <person name="Probst A.J."/>
            <person name="Ladd B."/>
            <person name="Jarett J.K."/>
            <person name="Geller-Mcgrath D.E."/>
            <person name="Sieber C.M."/>
            <person name="Emerson J.B."/>
            <person name="Anantharaman K."/>
            <person name="Thomas B.C."/>
            <person name="Malmstrom R."/>
            <person name="Stieglmeier M."/>
            <person name="Klingl A."/>
            <person name="Woyke T."/>
            <person name="Ryan C.M."/>
            <person name="Banfield J.F."/>
        </authorList>
    </citation>
    <scope>NUCLEOTIDE SEQUENCE [LARGE SCALE GENOMIC DNA]</scope>
    <source>
        <strain evidence="3">CG07_land_8_20_14_0_80_42_15</strain>
    </source>
</reference>
<protein>
    <recommendedName>
        <fullName evidence="2">HTH cro/C1-type domain-containing protein</fullName>
    </recommendedName>
</protein>
<dbReference type="InterPro" id="IPR050807">
    <property type="entry name" value="TransReg_Diox_bact_type"/>
</dbReference>
<name>A0A2J0KUL2_9BACT</name>
<dbReference type="InterPro" id="IPR013096">
    <property type="entry name" value="Cupin_2"/>
</dbReference>
<dbReference type="InterPro" id="IPR011051">
    <property type="entry name" value="RmlC_Cupin_sf"/>
</dbReference>
<dbReference type="GO" id="GO:0003700">
    <property type="term" value="F:DNA-binding transcription factor activity"/>
    <property type="evidence" value="ECO:0007669"/>
    <property type="project" value="TreeGrafter"/>
</dbReference>
<evidence type="ECO:0000259" key="2">
    <source>
        <dbReference type="PROSITE" id="PS50943"/>
    </source>
</evidence>
<sequence>MKIGSKIRELRKERKMTLQELSKKSGVALATLSRIENEIMTGTIGSHMQICKAMDITLPELYAKIEEGKKQVEHKSVASRTDIFVHSKKSSSEMLTSRVMDKKMMPIMIKIDFGGSTHKEETKRGIEKFIYVIDGKIEALVGKEKYNLNKSETLYFDASLPHVLKNSGTGEAKVICVISPPAL</sequence>
<dbReference type="PANTHER" id="PTHR46797:SF1">
    <property type="entry name" value="METHYLPHOSPHONATE SYNTHASE"/>
    <property type="match status" value="1"/>
</dbReference>
<dbReference type="EMBL" id="PEWV01000054">
    <property type="protein sequence ID" value="PIU41469.1"/>
    <property type="molecule type" value="Genomic_DNA"/>
</dbReference>
<dbReference type="SUPFAM" id="SSF47413">
    <property type="entry name" value="lambda repressor-like DNA-binding domains"/>
    <property type="match status" value="1"/>
</dbReference>
<dbReference type="SMART" id="SM00530">
    <property type="entry name" value="HTH_XRE"/>
    <property type="match status" value="1"/>
</dbReference>
<dbReference type="SUPFAM" id="SSF51182">
    <property type="entry name" value="RmlC-like cupins"/>
    <property type="match status" value="1"/>
</dbReference>
<dbReference type="InterPro" id="IPR010982">
    <property type="entry name" value="Lambda_DNA-bd_dom_sf"/>
</dbReference>
<evidence type="ECO:0000313" key="4">
    <source>
        <dbReference type="Proteomes" id="UP000230052"/>
    </source>
</evidence>
<dbReference type="PANTHER" id="PTHR46797">
    <property type="entry name" value="HTH-TYPE TRANSCRIPTIONAL REGULATOR"/>
    <property type="match status" value="1"/>
</dbReference>
<dbReference type="Gene3D" id="1.10.260.40">
    <property type="entry name" value="lambda repressor-like DNA-binding domains"/>
    <property type="match status" value="1"/>
</dbReference>
<feature type="domain" description="HTH cro/C1-type" evidence="2">
    <location>
        <begin position="7"/>
        <end position="61"/>
    </location>
</feature>
<dbReference type="Proteomes" id="UP000230052">
    <property type="component" value="Unassembled WGS sequence"/>
</dbReference>
<proteinExistence type="predicted"/>
<evidence type="ECO:0000313" key="3">
    <source>
        <dbReference type="EMBL" id="PIU41469.1"/>
    </source>
</evidence>
<dbReference type="InterPro" id="IPR014710">
    <property type="entry name" value="RmlC-like_jellyroll"/>
</dbReference>
<dbReference type="GO" id="GO:0005829">
    <property type="term" value="C:cytosol"/>
    <property type="evidence" value="ECO:0007669"/>
    <property type="project" value="TreeGrafter"/>
</dbReference>
<dbReference type="GO" id="GO:0003677">
    <property type="term" value="F:DNA binding"/>
    <property type="evidence" value="ECO:0007669"/>
    <property type="project" value="UniProtKB-KW"/>
</dbReference>